<gene>
    <name evidence="1" type="ORF">OF850_18085</name>
</gene>
<organism evidence="1 2">
    <name type="scientific">Sabulicella glaciei</name>
    <dbReference type="NCBI Taxonomy" id="2984948"/>
    <lineage>
        <taxon>Bacteria</taxon>
        <taxon>Pseudomonadati</taxon>
        <taxon>Pseudomonadota</taxon>
        <taxon>Alphaproteobacteria</taxon>
        <taxon>Acetobacterales</taxon>
        <taxon>Acetobacteraceae</taxon>
        <taxon>Sabulicella</taxon>
    </lineage>
</organism>
<name>A0ABT3NZG3_9PROT</name>
<dbReference type="RefSeq" id="WP_301591748.1">
    <property type="nucleotide sequence ID" value="NZ_JAPFQI010000018.1"/>
</dbReference>
<keyword evidence="2" id="KW-1185">Reference proteome</keyword>
<dbReference type="EMBL" id="JAPFQI010000018">
    <property type="protein sequence ID" value="MCW8087539.1"/>
    <property type="molecule type" value="Genomic_DNA"/>
</dbReference>
<accession>A0ABT3NZG3</accession>
<evidence type="ECO:0000313" key="1">
    <source>
        <dbReference type="EMBL" id="MCW8087539.1"/>
    </source>
</evidence>
<dbReference type="Proteomes" id="UP001526430">
    <property type="component" value="Unassembled WGS sequence"/>
</dbReference>
<sequence>MRNPPEAIDPAAPDDHVPFDRLTEAERAEALTRMRENFRNPGPDIRAFYATIGQRTGASGIDEKGRLVRQRADGSLEVLKE</sequence>
<proteinExistence type="predicted"/>
<evidence type="ECO:0000313" key="2">
    <source>
        <dbReference type="Proteomes" id="UP001526430"/>
    </source>
</evidence>
<reference evidence="1 2" key="1">
    <citation type="submission" date="2022-10" db="EMBL/GenBank/DDBJ databases">
        <title>Roseococcus glaciei nov., sp. nov., isolated from glacier.</title>
        <authorList>
            <person name="Liu Q."/>
            <person name="Xin Y.-H."/>
        </authorList>
    </citation>
    <scope>NUCLEOTIDE SEQUENCE [LARGE SCALE GENOMIC DNA]</scope>
    <source>
        <strain evidence="1 2">MDT2-1-1</strain>
    </source>
</reference>
<comment type="caution">
    <text evidence="1">The sequence shown here is derived from an EMBL/GenBank/DDBJ whole genome shotgun (WGS) entry which is preliminary data.</text>
</comment>
<protein>
    <submittedName>
        <fullName evidence="1">Uncharacterized protein</fullName>
    </submittedName>
</protein>